<evidence type="ECO:0000256" key="1">
    <source>
        <dbReference type="ARBA" id="ARBA00001936"/>
    </source>
</evidence>
<dbReference type="PANTHER" id="PTHR45668:SF5">
    <property type="entry name" value="SERINE_THREONINE-PROTEIN PHOSPHATASE 5"/>
    <property type="match status" value="1"/>
</dbReference>
<dbReference type="PANTHER" id="PTHR45668">
    <property type="entry name" value="SERINE/THREONINE-PROTEIN PHOSPHATASE 5-RELATED"/>
    <property type="match status" value="1"/>
</dbReference>
<evidence type="ECO:0000313" key="6">
    <source>
        <dbReference type="EMBL" id="CAF3224664.1"/>
    </source>
</evidence>
<organism evidence="6 7">
    <name type="scientific">Rotaria socialis</name>
    <dbReference type="NCBI Taxonomy" id="392032"/>
    <lineage>
        <taxon>Eukaryota</taxon>
        <taxon>Metazoa</taxon>
        <taxon>Spiralia</taxon>
        <taxon>Gnathifera</taxon>
        <taxon>Rotifera</taxon>
        <taxon>Eurotatoria</taxon>
        <taxon>Bdelloidea</taxon>
        <taxon>Philodinida</taxon>
        <taxon>Philodinidae</taxon>
        <taxon>Rotaria</taxon>
    </lineage>
</organism>
<dbReference type="EMBL" id="CAJNXB010002213">
    <property type="protein sequence ID" value="CAF3224664.1"/>
    <property type="molecule type" value="Genomic_DNA"/>
</dbReference>
<dbReference type="GO" id="GO:0016787">
    <property type="term" value="F:hydrolase activity"/>
    <property type="evidence" value="ECO:0007669"/>
    <property type="project" value="InterPro"/>
</dbReference>
<dbReference type="InterPro" id="IPR051134">
    <property type="entry name" value="PPP_phosphatase"/>
</dbReference>
<dbReference type="AlphaFoldDB" id="A0A817QTC2"/>
<comment type="cofactor">
    <cofactor evidence="1">
        <name>Mn(2+)</name>
        <dbReference type="ChEBI" id="CHEBI:29035"/>
    </cofactor>
</comment>
<sequence length="145" mass="16384">MARFDDSPSSSFYSLSIIIIYLSPVSLLSLSYIYVKIEFLLVRIYSILGIQFGPDITERFLKLNNLEYIVRSHELKQQGYDLGHNRKCITVFSAPNYCDTMGNKGAFITITGDDITPKFTSYAAVPHPTARPMMYANQSSLFASM</sequence>
<dbReference type="SMART" id="SM00156">
    <property type="entry name" value="PP2Ac"/>
    <property type="match status" value="1"/>
</dbReference>
<keyword evidence="4" id="KW-1133">Transmembrane helix</keyword>
<evidence type="ECO:0000259" key="5">
    <source>
        <dbReference type="SMART" id="SM00156"/>
    </source>
</evidence>
<name>A0A817QTC2_9BILA</name>
<keyword evidence="2" id="KW-0479">Metal-binding</keyword>
<keyword evidence="4" id="KW-0472">Membrane</keyword>
<evidence type="ECO:0000313" key="7">
    <source>
        <dbReference type="Proteomes" id="UP000663825"/>
    </source>
</evidence>
<dbReference type="GO" id="GO:0046872">
    <property type="term" value="F:metal ion binding"/>
    <property type="evidence" value="ECO:0007669"/>
    <property type="project" value="UniProtKB-KW"/>
</dbReference>
<dbReference type="InterPro" id="IPR006186">
    <property type="entry name" value="Ser/Thr-sp_prot-phosphatase"/>
</dbReference>
<evidence type="ECO:0000256" key="2">
    <source>
        <dbReference type="ARBA" id="ARBA00022723"/>
    </source>
</evidence>
<feature type="transmembrane region" description="Helical" evidence="4">
    <location>
        <begin position="12"/>
        <end position="35"/>
    </location>
</feature>
<dbReference type="OrthoDB" id="445564at2759"/>
<dbReference type="PRINTS" id="PR00114">
    <property type="entry name" value="STPHPHTASE"/>
</dbReference>
<evidence type="ECO:0000256" key="3">
    <source>
        <dbReference type="ARBA" id="ARBA00023211"/>
    </source>
</evidence>
<dbReference type="InterPro" id="IPR029052">
    <property type="entry name" value="Metallo-depent_PP-like"/>
</dbReference>
<accession>A0A817QTC2</accession>
<evidence type="ECO:0000256" key="4">
    <source>
        <dbReference type="SAM" id="Phobius"/>
    </source>
</evidence>
<dbReference type="Gene3D" id="3.60.21.10">
    <property type="match status" value="1"/>
</dbReference>
<proteinExistence type="predicted"/>
<dbReference type="Proteomes" id="UP000663825">
    <property type="component" value="Unassembled WGS sequence"/>
</dbReference>
<protein>
    <recommendedName>
        <fullName evidence="5">Serine/threonine specific protein phosphatases domain-containing protein</fullName>
    </recommendedName>
</protein>
<keyword evidence="3" id="KW-0464">Manganese</keyword>
<reference evidence="6" key="1">
    <citation type="submission" date="2021-02" db="EMBL/GenBank/DDBJ databases">
        <authorList>
            <person name="Nowell W R."/>
        </authorList>
    </citation>
    <scope>NUCLEOTIDE SEQUENCE</scope>
</reference>
<feature type="domain" description="Serine/threonine specific protein phosphatases" evidence="5">
    <location>
        <begin position="2"/>
        <end position="126"/>
    </location>
</feature>
<comment type="caution">
    <text evidence="6">The sequence shown here is derived from an EMBL/GenBank/DDBJ whole genome shotgun (WGS) entry which is preliminary data.</text>
</comment>
<dbReference type="SUPFAM" id="SSF56300">
    <property type="entry name" value="Metallo-dependent phosphatases"/>
    <property type="match status" value="1"/>
</dbReference>
<gene>
    <name evidence="6" type="ORF">TIS948_LOCUS13801</name>
</gene>
<keyword evidence="4" id="KW-0812">Transmembrane</keyword>